<comment type="caution">
    <text evidence="5">The sequence shown here is derived from an EMBL/GenBank/DDBJ whole genome shotgun (WGS) entry which is preliminary data.</text>
</comment>
<dbReference type="InterPro" id="IPR029052">
    <property type="entry name" value="Metallo-depent_PP-like"/>
</dbReference>
<dbReference type="PROSITE" id="PS00125">
    <property type="entry name" value="SER_THR_PHOSPHATASE"/>
    <property type="match status" value="1"/>
</dbReference>
<organism evidence="5 6">
    <name type="scientific">Blomia tropicalis</name>
    <name type="common">Mite</name>
    <dbReference type="NCBI Taxonomy" id="40697"/>
    <lineage>
        <taxon>Eukaryota</taxon>
        <taxon>Metazoa</taxon>
        <taxon>Ecdysozoa</taxon>
        <taxon>Arthropoda</taxon>
        <taxon>Chelicerata</taxon>
        <taxon>Arachnida</taxon>
        <taxon>Acari</taxon>
        <taxon>Acariformes</taxon>
        <taxon>Sarcoptiformes</taxon>
        <taxon>Astigmata</taxon>
        <taxon>Glycyphagoidea</taxon>
        <taxon>Echimyopodidae</taxon>
        <taxon>Blomia</taxon>
    </lineage>
</organism>
<keyword evidence="6" id="KW-1185">Reference proteome</keyword>
<dbReference type="AlphaFoldDB" id="A0A9Q0MDV6"/>
<reference evidence="5" key="1">
    <citation type="submission" date="2022-12" db="EMBL/GenBank/DDBJ databases">
        <title>Genome assemblies of Blomia tropicalis.</title>
        <authorList>
            <person name="Cui Y."/>
        </authorList>
    </citation>
    <scope>NUCLEOTIDE SEQUENCE</scope>
    <source>
        <tissue evidence="5">Adult mites</tissue>
    </source>
</reference>
<evidence type="ECO:0000256" key="3">
    <source>
        <dbReference type="SAM" id="MobiDB-lite"/>
    </source>
</evidence>
<dbReference type="InterPro" id="IPR004843">
    <property type="entry name" value="Calcineurin-like_PHP"/>
</dbReference>
<protein>
    <recommendedName>
        <fullName evidence="2">Serine/threonine-protein phosphatase</fullName>
        <ecNumber evidence="2">3.1.3.16</ecNumber>
    </recommendedName>
</protein>
<gene>
    <name evidence="5" type="ORF">RDWZM_001217</name>
</gene>
<dbReference type="Proteomes" id="UP001142055">
    <property type="component" value="Chromosome 1"/>
</dbReference>
<dbReference type="Gene3D" id="3.60.21.10">
    <property type="match status" value="1"/>
</dbReference>
<dbReference type="PANTHER" id="PTHR11668">
    <property type="entry name" value="SERINE/THREONINE PROTEIN PHOSPHATASE"/>
    <property type="match status" value="1"/>
</dbReference>
<comment type="catalytic activity">
    <reaction evidence="2">
        <text>O-phospho-L-threonyl-[protein] + H2O = L-threonyl-[protein] + phosphate</text>
        <dbReference type="Rhea" id="RHEA:47004"/>
        <dbReference type="Rhea" id="RHEA-COMP:11060"/>
        <dbReference type="Rhea" id="RHEA-COMP:11605"/>
        <dbReference type="ChEBI" id="CHEBI:15377"/>
        <dbReference type="ChEBI" id="CHEBI:30013"/>
        <dbReference type="ChEBI" id="CHEBI:43474"/>
        <dbReference type="ChEBI" id="CHEBI:61977"/>
        <dbReference type="EC" id="3.1.3.16"/>
    </reaction>
</comment>
<feature type="domain" description="EF-hand" evidence="4">
    <location>
        <begin position="229"/>
        <end position="264"/>
    </location>
</feature>
<dbReference type="SUPFAM" id="SSF56300">
    <property type="entry name" value="Metallo-dependent phosphatases"/>
    <property type="match status" value="1"/>
</dbReference>
<dbReference type="PRINTS" id="PR00114">
    <property type="entry name" value="STPHPHTASE"/>
</dbReference>
<dbReference type="EC" id="3.1.3.16" evidence="2"/>
<accession>A0A9Q0MDV6</accession>
<feature type="compositionally biased region" description="Polar residues" evidence="3">
    <location>
        <begin position="25"/>
        <end position="45"/>
    </location>
</feature>
<dbReference type="InterPro" id="IPR006186">
    <property type="entry name" value="Ser/Thr-sp_prot-phosphatase"/>
</dbReference>
<dbReference type="PROSITE" id="PS50222">
    <property type="entry name" value="EF_HAND_2"/>
    <property type="match status" value="1"/>
</dbReference>
<evidence type="ECO:0000313" key="5">
    <source>
        <dbReference type="EMBL" id="KAJ6222672.1"/>
    </source>
</evidence>
<dbReference type="Gene3D" id="1.10.238.10">
    <property type="entry name" value="EF-hand"/>
    <property type="match status" value="1"/>
</dbReference>
<dbReference type="PANTHER" id="PTHR11668:SF496">
    <property type="entry name" value="SERINE_THREONINE-PROTEIN PHOSPHATASE"/>
    <property type="match status" value="1"/>
</dbReference>
<dbReference type="InterPro" id="IPR050341">
    <property type="entry name" value="PP1_catalytic_subunit"/>
</dbReference>
<dbReference type="Pfam" id="PF00149">
    <property type="entry name" value="Metallophos"/>
    <property type="match status" value="1"/>
</dbReference>
<evidence type="ECO:0000256" key="2">
    <source>
        <dbReference type="RuleBase" id="RU004273"/>
    </source>
</evidence>
<name>A0A9Q0MDV6_BLOTA</name>
<proteinExistence type="inferred from homology"/>
<dbReference type="SUPFAM" id="SSF47473">
    <property type="entry name" value="EF-hand"/>
    <property type="match status" value="1"/>
</dbReference>
<keyword evidence="2" id="KW-0378">Hydrolase</keyword>
<feature type="region of interest" description="Disordered" evidence="3">
    <location>
        <begin position="25"/>
        <end position="62"/>
    </location>
</feature>
<dbReference type="CDD" id="cd00144">
    <property type="entry name" value="MPP_PPP_family"/>
    <property type="match status" value="1"/>
</dbReference>
<dbReference type="GO" id="GO:0005634">
    <property type="term" value="C:nucleus"/>
    <property type="evidence" value="ECO:0007669"/>
    <property type="project" value="TreeGrafter"/>
</dbReference>
<dbReference type="InterPro" id="IPR011992">
    <property type="entry name" value="EF-hand-dom_pair"/>
</dbReference>
<dbReference type="GO" id="GO:0005509">
    <property type="term" value="F:calcium ion binding"/>
    <property type="evidence" value="ECO:0007669"/>
    <property type="project" value="InterPro"/>
</dbReference>
<comment type="similarity">
    <text evidence="1 2">Belongs to the PPP phosphatase family.</text>
</comment>
<dbReference type="InterPro" id="IPR002048">
    <property type="entry name" value="EF_hand_dom"/>
</dbReference>
<dbReference type="SMART" id="SM00156">
    <property type="entry name" value="PP2Ac"/>
    <property type="match status" value="1"/>
</dbReference>
<dbReference type="GO" id="GO:0004722">
    <property type="term" value="F:protein serine/threonine phosphatase activity"/>
    <property type="evidence" value="ECO:0007669"/>
    <property type="project" value="UniProtKB-EC"/>
</dbReference>
<evidence type="ECO:0000259" key="4">
    <source>
        <dbReference type="PROSITE" id="PS50222"/>
    </source>
</evidence>
<evidence type="ECO:0000256" key="1">
    <source>
        <dbReference type="ARBA" id="ARBA00008294"/>
    </source>
</evidence>
<dbReference type="EMBL" id="JAPWDV010000001">
    <property type="protein sequence ID" value="KAJ6222672.1"/>
    <property type="molecule type" value="Genomic_DNA"/>
</dbReference>
<dbReference type="GO" id="GO:0005737">
    <property type="term" value="C:cytoplasm"/>
    <property type="evidence" value="ECO:0007669"/>
    <property type="project" value="TreeGrafter"/>
</dbReference>
<sequence length="844" mass="96963">MSFNDQLKAMFDMFGKTWNQIVPQRPNESQSQSTFVNRDNQASKSNVKKDSNHRKSDKRSHSRERLFAPRLMCQTPINNSKYLTMEEMAKNRIHCAAYYIYCPTHRRVAMTKPSMKQALWMPFIPIPPCHSWNESGLAGLLIILSSANMDTFIALKNCLPYSIMQLVEVIDIQLPQTLDQITRLQWYVQLDENALNKSHFKCCQSTDTLEWIDEKEFMNSTCIDDKSHHNETRAKFILRYYDAHNCGYLSVDDFRQLLTDMIAIETPNPTQAMVDQRLVQYVKESDFIDTNANVTELSKIKFNCHKMLIAIGTHKFRGTSKLCRLRGSILSALMNANLHRSMQNTRHQKCRQYVDVLDKPYAGTCIPCKDKRTILDQNLAILNTDGFVVSFDPHSQLKLNTLIDGVITSVKQSERFVRSLNKMAKKRSKQGLDSIKKRANINPEQSQNKLYSFMSNVYNNIAKQSTTTTTPTATSSEVMNESISTLICSSNESNKSTHGNSDGHVYNQIAYEMIRHIHEFAPNKGDIFQSNGLFTANESCRQAFTQQLEKLEKHFIMMMQKNSAHCVHVQSPAYVIGDIHGNLSDLLSLEACLWKRFPLVPANLVFLGDMVDRGRWSIECVTYLICLKILMPDKVTLLRGNHETRQLQCHYTYRNECLKKYGNEYGERVWQLTNRIFDLLPLCAVIDEKIFCAHGGIPKSALNLKEIDTILPKVIDTPEENAIVWEMLWSDPLHQQLFADLARFTNVDLKTCDGYLANKKRGTAWFFNEEAVDRFLRTNDLSHVIRAHEVPINGFCFHFDKKCATIFSCSHYCGNNNECSAMLIDRNTIRVIRIDTANNQPATD</sequence>
<evidence type="ECO:0000313" key="6">
    <source>
        <dbReference type="Proteomes" id="UP001142055"/>
    </source>
</evidence>